<reference evidence="1" key="1">
    <citation type="submission" date="2022-07" db="EMBL/GenBank/DDBJ databases">
        <title>Phylogenomic reconstructions and comparative analyses of Kickxellomycotina fungi.</title>
        <authorList>
            <person name="Reynolds N.K."/>
            <person name="Stajich J.E."/>
            <person name="Barry K."/>
            <person name="Grigoriev I.V."/>
            <person name="Crous P."/>
            <person name="Smith M.E."/>
        </authorList>
    </citation>
    <scope>NUCLEOTIDE SEQUENCE</scope>
    <source>
        <strain evidence="1">Benny 63K</strain>
    </source>
</reference>
<accession>A0ACC1IKP3</accession>
<feature type="non-terminal residue" evidence="1">
    <location>
        <position position="1"/>
    </location>
</feature>
<protein>
    <submittedName>
        <fullName evidence="1">Uncharacterized protein</fullName>
    </submittedName>
</protein>
<evidence type="ECO:0000313" key="1">
    <source>
        <dbReference type="EMBL" id="KAJ1897320.1"/>
    </source>
</evidence>
<organism evidence="1 2">
    <name type="scientific">Kickxella alabastrina</name>
    <dbReference type="NCBI Taxonomy" id="61397"/>
    <lineage>
        <taxon>Eukaryota</taxon>
        <taxon>Fungi</taxon>
        <taxon>Fungi incertae sedis</taxon>
        <taxon>Zoopagomycota</taxon>
        <taxon>Kickxellomycotina</taxon>
        <taxon>Kickxellomycetes</taxon>
        <taxon>Kickxellales</taxon>
        <taxon>Kickxellaceae</taxon>
        <taxon>Kickxella</taxon>
    </lineage>
</organism>
<comment type="caution">
    <text evidence="1">The sequence shown here is derived from an EMBL/GenBank/DDBJ whole genome shotgun (WGS) entry which is preliminary data.</text>
</comment>
<dbReference type="EMBL" id="JANBPG010000345">
    <property type="protein sequence ID" value="KAJ1897320.1"/>
    <property type="molecule type" value="Genomic_DNA"/>
</dbReference>
<dbReference type="Proteomes" id="UP001150581">
    <property type="component" value="Unassembled WGS sequence"/>
</dbReference>
<evidence type="ECO:0000313" key="2">
    <source>
        <dbReference type="Proteomes" id="UP001150581"/>
    </source>
</evidence>
<gene>
    <name evidence="1" type="ORF">LPJ66_003443</name>
</gene>
<sequence length="424" mass="47762">LSELDMEPSTQLPWASFLHSQRISQLDLSISANTESNNSSNSSSNIEMPTDPFAQSPDNRKRDALVSGHQAKNCDSTSSREPVDIPAAIYLLITVEKARRGYVAKLLNTRQSQKSVADQSERWRHKVAKRNIASETQFENALVALKELVVLQAIASPKYAQSGEIKRCLDYMGNTSGDDDEPDASTALRVETDFDAAQCLTILNMMFPLDALNMGRQESFGRSEWDYRYTFSLKHVLSPRMQLHQLLCEVEAWITKDDRVTTSMIRRTSIFGDQHLKSPAAEDSDDSQRASNSACSQSSSNRTPSECPAWLASAQGFAWDQLKQSCLSYLQRAQQNIWEHYEIMRPWLAESNRSTVSATKDDGECFESMQKTLHNSIIRDNDLLLREINEQLPSGSTVIERIACHSQLVKHRFSSHAVYDALSK</sequence>
<name>A0ACC1IKP3_9FUNG</name>
<proteinExistence type="predicted"/>
<keyword evidence="2" id="KW-1185">Reference proteome</keyword>